<dbReference type="Proteomes" id="UP000502998">
    <property type="component" value="Chromosome"/>
</dbReference>
<name>A0A679ILP0_9ENTE</name>
<dbReference type="Gene3D" id="3.30.460.10">
    <property type="entry name" value="Beta Polymerase, domain 2"/>
    <property type="match status" value="1"/>
</dbReference>
<protein>
    <submittedName>
        <fullName evidence="1">Aminoglycoside 6-adenylyltransferase</fullName>
    </submittedName>
</protein>
<reference evidence="1 2" key="1">
    <citation type="submission" date="2020-02" db="EMBL/GenBank/DDBJ databases">
        <title>Characterization of vanA genotype vancomycin-resistant Enterococcus saigonensis VE80.</title>
        <authorList>
            <person name="Harada T."/>
            <person name="Motooka D."/>
            <person name="Nakamura S."/>
            <person name="Yamamoto Y."/>
            <person name="Kawahara R."/>
            <person name="Kawatsu K."/>
        </authorList>
    </citation>
    <scope>NUCLEOTIDE SEQUENCE [LARGE SCALE GENOMIC DNA]</scope>
    <source>
        <strain evidence="1 2">VE80</strain>
    </source>
</reference>
<dbReference type="InterPro" id="IPR007530">
    <property type="entry name" value="Aminoglycoside_adenylylTfrase"/>
</dbReference>
<keyword evidence="1" id="KW-0548">Nucleotidyltransferase</keyword>
<dbReference type="AlphaFoldDB" id="A0A679ILP0"/>
<sequence length="290" mass="34162">MRSEKEMYDLILNVAKSLPQVKAVALTGSRANQVAPKDIFQDYDVVYFVEEKKPLLRDRSWLEGFGKRVIMQCPEEMDLFPATLGECFTFLMLFSDGNRIDLMLCPIKNKQEWLVTEKNVEVLWDPTQLLSFLNDGSKKMPYLVKKPTQAEFLDCCNEFWWVSTYVVKGLRRQENLYAIDHLYGNCQRELRRLLTWHVASRQNYTIDTGKNDKYLLKLLSTDTSQQFTQLLDFTTRIKIWESLFSTQQFFHQTAINYADKFDFSYDLETAEDVLNYCRQWAPSDFNANCK</sequence>
<dbReference type="GO" id="GO:0016779">
    <property type="term" value="F:nucleotidyltransferase activity"/>
    <property type="evidence" value="ECO:0007669"/>
    <property type="project" value="UniProtKB-KW"/>
</dbReference>
<keyword evidence="2" id="KW-1185">Reference proteome</keyword>
<dbReference type="Gene3D" id="1.20.120.330">
    <property type="entry name" value="Nucleotidyltransferases domain 2"/>
    <property type="match status" value="1"/>
</dbReference>
<proteinExistence type="predicted"/>
<dbReference type="Pfam" id="PF04439">
    <property type="entry name" value="Adenyl_transf"/>
    <property type="match status" value="1"/>
</dbReference>
<dbReference type="KEGG" id="esg:EsVE80_11440"/>
<evidence type="ECO:0000313" key="1">
    <source>
        <dbReference type="EMBL" id="BCA85621.1"/>
    </source>
</evidence>
<dbReference type="PIRSF" id="PIRSF000812">
    <property type="entry name" value="AAD"/>
    <property type="match status" value="1"/>
</dbReference>
<keyword evidence="1" id="KW-0808">Transferase</keyword>
<gene>
    <name evidence="1" type="primary">aadK</name>
    <name evidence="1" type="ORF">EsVE80_11440</name>
</gene>
<dbReference type="EMBL" id="AP022822">
    <property type="protein sequence ID" value="BCA85621.1"/>
    <property type="molecule type" value="Genomic_DNA"/>
</dbReference>
<evidence type="ECO:0000313" key="2">
    <source>
        <dbReference type="Proteomes" id="UP000502998"/>
    </source>
</evidence>
<dbReference type="RefSeq" id="WP_173102873.1">
    <property type="nucleotide sequence ID" value="NZ_AP022822.1"/>
</dbReference>
<accession>A0A679ILP0</accession>
<organism evidence="1 2">
    <name type="scientific">Enterococcus saigonensis</name>
    <dbReference type="NCBI Taxonomy" id="1805431"/>
    <lineage>
        <taxon>Bacteria</taxon>
        <taxon>Bacillati</taxon>
        <taxon>Bacillota</taxon>
        <taxon>Bacilli</taxon>
        <taxon>Lactobacillales</taxon>
        <taxon>Enterococcaceae</taxon>
        <taxon>Enterococcus</taxon>
    </lineage>
</organism>
<dbReference type="SUPFAM" id="SSF81301">
    <property type="entry name" value="Nucleotidyltransferase"/>
    <property type="match status" value="1"/>
</dbReference>
<dbReference type="SUPFAM" id="SSF81631">
    <property type="entry name" value="PAP/OAS1 substrate-binding domain"/>
    <property type="match status" value="1"/>
</dbReference>
<dbReference type="InterPro" id="IPR043519">
    <property type="entry name" value="NT_sf"/>
</dbReference>